<keyword evidence="1" id="KW-0805">Transcription regulation</keyword>
<protein>
    <submittedName>
        <fullName evidence="6">TetR/AcrR family transcriptional regulator</fullName>
    </submittedName>
</protein>
<dbReference type="InterPro" id="IPR009057">
    <property type="entry name" value="Homeodomain-like_sf"/>
</dbReference>
<dbReference type="RefSeq" id="WP_370565873.1">
    <property type="nucleotide sequence ID" value="NZ_JBFWIB010000032.1"/>
</dbReference>
<dbReference type="SUPFAM" id="SSF46689">
    <property type="entry name" value="Homeodomain-like"/>
    <property type="match status" value="1"/>
</dbReference>
<evidence type="ECO:0000256" key="1">
    <source>
        <dbReference type="ARBA" id="ARBA00023015"/>
    </source>
</evidence>
<keyword evidence="7" id="KW-1185">Reference proteome</keyword>
<reference evidence="6 7" key="1">
    <citation type="submission" date="2024-07" db="EMBL/GenBank/DDBJ databases">
        <title>Luteimonas salilacus sp. nov., isolated from the shore soil of Salt Lake in Tibet of China.</title>
        <authorList>
            <person name="Zhang X."/>
            <person name="Li A."/>
        </authorList>
    </citation>
    <scope>NUCLEOTIDE SEQUENCE [LARGE SCALE GENOMIC DNA]</scope>
    <source>
        <strain evidence="6 7">B3-2-R+30</strain>
    </source>
</reference>
<gene>
    <name evidence="6" type="ORF">AB6713_19780</name>
</gene>
<dbReference type="Pfam" id="PF00440">
    <property type="entry name" value="TetR_N"/>
    <property type="match status" value="1"/>
</dbReference>
<dbReference type="PRINTS" id="PR00455">
    <property type="entry name" value="HTHTETR"/>
</dbReference>
<dbReference type="EMBL" id="JBFWIC010000053">
    <property type="protein sequence ID" value="MEZ0476822.1"/>
    <property type="molecule type" value="Genomic_DNA"/>
</dbReference>
<comment type="caution">
    <text evidence="6">The sequence shown here is derived from an EMBL/GenBank/DDBJ whole genome shotgun (WGS) entry which is preliminary data.</text>
</comment>
<dbReference type="SUPFAM" id="SSF48498">
    <property type="entry name" value="Tetracyclin repressor-like, C-terminal domain"/>
    <property type="match status" value="1"/>
</dbReference>
<evidence type="ECO:0000256" key="4">
    <source>
        <dbReference type="PROSITE-ProRule" id="PRU00335"/>
    </source>
</evidence>
<evidence type="ECO:0000256" key="3">
    <source>
        <dbReference type="ARBA" id="ARBA00023163"/>
    </source>
</evidence>
<name>A0ABV4HYQ2_9GAMM</name>
<evidence type="ECO:0000259" key="5">
    <source>
        <dbReference type="PROSITE" id="PS50977"/>
    </source>
</evidence>
<dbReference type="PANTHER" id="PTHR47506">
    <property type="entry name" value="TRANSCRIPTIONAL REGULATORY PROTEIN"/>
    <property type="match status" value="1"/>
</dbReference>
<dbReference type="InterPro" id="IPR001647">
    <property type="entry name" value="HTH_TetR"/>
</dbReference>
<keyword evidence="2 4" id="KW-0238">DNA-binding</keyword>
<dbReference type="PANTHER" id="PTHR47506:SF1">
    <property type="entry name" value="HTH-TYPE TRANSCRIPTIONAL REGULATOR YJDC"/>
    <property type="match status" value="1"/>
</dbReference>
<feature type="DNA-binding region" description="H-T-H motif" evidence="4">
    <location>
        <begin position="29"/>
        <end position="48"/>
    </location>
</feature>
<accession>A0ABV4HYQ2</accession>
<evidence type="ECO:0000256" key="2">
    <source>
        <dbReference type="ARBA" id="ARBA00023125"/>
    </source>
</evidence>
<evidence type="ECO:0000313" key="6">
    <source>
        <dbReference type="EMBL" id="MEZ0476822.1"/>
    </source>
</evidence>
<dbReference type="InterPro" id="IPR036271">
    <property type="entry name" value="Tet_transcr_reg_TetR-rel_C_sf"/>
</dbReference>
<evidence type="ECO:0000313" key="7">
    <source>
        <dbReference type="Proteomes" id="UP001566331"/>
    </source>
</evidence>
<dbReference type="Gene3D" id="1.10.357.10">
    <property type="entry name" value="Tetracycline Repressor, domain 2"/>
    <property type="match status" value="1"/>
</dbReference>
<proteinExistence type="predicted"/>
<dbReference type="Proteomes" id="UP001566331">
    <property type="component" value="Unassembled WGS sequence"/>
</dbReference>
<keyword evidence="3" id="KW-0804">Transcription</keyword>
<organism evidence="6 7">
    <name type="scientific">Luteimonas salinilitoris</name>
    <dbReference type="NCBI Taxonomy" id="3237697"/>
    <lineage>
        <taxon>Bacteria</taxon>
        <taxon>Pseudomonadati</taxon>
        <taxon>Pseudomonadota</taxon>
        <taxon>Gammaproteobacteria</taxon>
        <taxon>Lysobacterales</taxon>
        <taxon>Lysobacteraceae</taxon>
        <taxon>Luteimonas</taxon>
    </lineage>
</organism>
<feature type="domain" description="HTH tetR-type" evidence="5">
    <location>
        <begin position="6"/>
        <end position="66"/>
    </location>
</feature>
<dbReference type="PROSITE" id="PS50977">
    <property type="entry name" value="HTH_TETR_2"/>
    <property type="match status" value="1"/>
</dbReference>
<sequence length="187" mass="20575">MAGIKSDKRRRLVKAAADLSHKHGLGKVALADIAKSADVPLGNVYYYFKTKAAIGEAVIAQRCNEFRQLRGMWEKNPLPKERLKAFIQMTVDNRKSLARSGCPVGSLCAEMGKERGALADEAALPFRELLTWTEAQFAALGRENDKKALAIHLLAALQGVSLLANCFRDPGLVLHEAEQLNTWIDGF</sequence>